<dbReference type="GO" id="GO:0005829">
    <property type="term" value="C:cytosol"/>
    <property type="evidence" value="ECO:0007669"/>
    <property type="project" value="TreeGrafter"/>
</dbReference>
<keyword evidence="2" id="KW-0805">Transcription regulation</keyword>
<feature type="domain" description="HTH cro/C1-type" evidence="5">
    <location>
        <begin position="7"/>
        <end position="61"/>
    </location>
</feature>
<keyword evidence="7" id="KW-1185">Reference proteome</keyword>
<reference evidence="6" key="1">
    <citation type="submission" date="2017-12" db="EMBL/GenBank/DDBJ databases">
        <title>Sequencing the genomes of 1000 Actinobacteria strains.</title>
        <authorList>
            <person name="Klenk H.-P."/>
        </authorList>
    </citation>
    <scope>NUCLEOTIDE SEQUENCE [LARGE SCALE GENOMIC DNA]</scope>
    <source>
        <strain evidence="6">DSM 44228</strain>
    </source>
</reference>
<dbReference type="CDD" id="cd00093">
    <property type="entry name" value="HTH_XRE"/>
    <property type="match status" value="1"/>
</dbReference>
<dbReference type="PANTHER" id="PTHR46797:SF23">
    <property type="entry name" value="HTH-TYPE TRANSCRIPTIONAL REGULATOR SUTR"/>
    <property type="match status" value="1"/>
</dbReference>
<dbReference type="Pfam" id="PF06114">
    <property type="entry name" value="Peptidase_M78"/>
    <property type="match status" value="1"/>
</dbReference>
<proteinExistence type="inferred from homology"/>
<evidence type="ECO:0000313" key="6">
    <source>
        <dbReference type="EMBL" id="PKW16728.1"/>
    </source>
</evidence>
<dbReference type="Pfam" id="PF09856">
    <property type="entry name" value="ScfRs"/>
    <property type="match status" value="1"/>
</dbReference>
<dbReference type="InterPro" id="IPR010359">
    <property type="entry name" value="IrrE_HExxH"/>
</dbReference>
<evidence type="ECO:0000256" key="3">
    <source>
        <dbReference type="ARBA" id="ARBA00023125"/>
    </source>
</evidence>
<dbReference type="SMART" id="SM00530">
    <property type="entry name" value="HTH_XRE"/>
    <property type="match status" value="1"/>
</dbReference>
<sequence length="463" mass="51065">MFAGARLRQLREDRSMTQSDLARQLGISPSYVNQLEHNGRPLTLPVLLRLTEHFGIDAEFFTPQDTARLVADVREVFADDTIDGTLSAGQVDELTTQLPDVARTLVSLHHRYREAIENIATLVSEQGLDRTAAQQPHEEIRDWFYRRSNHVAELDVPAEKLAAELRLVPGEVRAGLTAGLRERHGVKVVAESIGAEQHWFDPVNRVMHLSPALRPGQAAFRLASELAMLETGQTIDRLVDDGAFSGETARRLARIGLANYFAGALVLPYRVFLGAAERYRYDITRLSDLFGVGFETICHRLSTLQRSGTRGVPFSFVRVDRAGNISKRQSATGFHFSRVGGSCPLWIVYEAFSAPGRILTQIAELPDGKKYFWIARTVNRAVGGHGHPGKTFAIGLGCELRQAHRLIYSDGLALGTDAAVSPIGMGCKVCERPACPQRAFPAIGKALRINEHASSLLPYPPQT</sequence>
<evidence type="ECO:0000256" key="4">
    <source>
        <dbReference type="ARBA" id="ARBA00023163"/>
    </source>
</evidence>
<dbReference type="Proteomes" id="UP000233786">
    <property type="component" value="Unassembled WGS sequence"/>
</dbReference>
<evidence type="ECO:0000313" key="7">
    <source>
        <dbReference type="Proteomes" id="UP000233786"/>
    </source>
</evidence>
<dbReference type="PANTHER" id="PTHR46797">
    <property type="entry name" value="HTH-TYPE TRANSCRIPTIONAL REGULATOR"/>
    <property type="match status" value="1"/>
</dbReference>
<dbReference type="AlphaFoldDB" id="A0A2N3Y1C0"/>
<evidence type="ECO:0000256" key="2">
    <source>
        <dbReference type="ARBA" id="ARBA00023015"/>
    </source>
</evidence>
<evidence type="ECO:0000259" key="5">
    <source>
        <dbReference type="PROSITE" id="PS50943"/>
    </source>
</evidence>
<dbReference type="PROSITE" id="PS50943">
    <property type="entry name" value="HTH_CROC1"/>
    <property type="match status" value="1"/>
</dbReference>
<dbReference type="InterPro" id="IPR010982">
    <property type="entry name" value="Lambda_DNA-bd_dom_sf"/>
</dbReference>
<dbReference type="InterPro" id="IPR026281">
    <property type="entry name" value="HTH_RamB"/>
</dbReference>
<name>A0A2N3Y1C0_SACSN</name>
<keyword evidence="4" id="KW-0804">Transcription</keyword>
<gene>
    <name evidence="6" type="ORF">A8926_4602</name>
</gene>
<dbReference type="Gene3D" id="1.10.260.40">
    <property type="entry name" value="lambda repressor-like DNA-binding domains"/>
    <property type="match status" value="1"/>
</dbReference>
<dbReference type="GO" id="GO:0003700">
    <property type="term" value="F:DNA-binding transcription factor activity"/>
    <property type="evidence" value="ECO:0007669"/>
    <property type="project" value="TreeGrafter"/>
</dbReference>
<dbReference type="EMBL" id="PJNB01000001">
    <property type="protein sequence ID" value="PKW16728.1"/>
    <property type="molecule type" value="Genomic_DNA"/>
</dbReference>
<evidence type="ECO:0000256" key="1">
    <source>
        <dbReference type="ARBA" id="ARBA00007227"/>
    </source>
</evidence>
<dbReference type="STRING" id="994479.GCA_000194155_04678"/>
<comment type="caution">
    <text evidence="6">The sequence shown here is derived from an EMBL/GenBank/DDBJ whole genome shotgun (WGS) entry which is preliminary data.</text>
</comment>
<dbReference type="Pfam" id="PF01381">
    <property type="entry name" value="HTH_3"/>
    <property type="match status" value="1"/>
</dbReference>
<organism evidence="6 7">
    <name type="scientific">Saccharopolyspora spinosa</name>
    <dbReference type="NCBI Taxonomy" id="60894"/>
    <lineage>
        <taxon>Bacteria</taxon>
        <taxon>Bacillati</taxon>
        <taxon>Actinomycetota</taxon>
        <taxon>Actinomycetes</taxon>
        <taxon>Pseudonocardiales</taxon>
        <taxon>Pseudonocardiaceae</taxon>
        <taxon>Saccharopolyspora</taxon>
    </lineage>
</organism>
<comment type="similarity">
    <text evidence="1">Belongs to the short-chain fatty acyl-CoA assimilation regulator (ScfR) family.</text>
</comment>
<protein>
    <recommendedName>
        <fullName evidence="5">HTH cro/C1-type domain-containing protein</fullName>
    </recommendedName>
</protein>
<keyword evidence="3" id="KW-0238">DNA-binding</keyword>
<dbReference type="SUPFAM" id="SSF47413">
    <property type="entry name" value="lambda repressor-like DNA-binding domains"/>
    <property type="match status" value="1"/>
</dbReference>
<dbReference type="GO" id="GO:0003677">
    <property type="term" value="F:DNA binding"/>
    <property type="evidence" value="ECO:0007669"/>
    <property type="project" value="UniProtKB-KW"/>
</dbReference>
<accession>A0A2N3Y1C0</accession>
<dbReference type="PIRSF" id="PIRSF019251">
    <property type="entry name" value="Rv0465c"/>
    <property type="match status" value="1"/>
</dbReference>
<dbReference type="InterPro" id="IPR001387">
    <property type="entry name" value="Cro/C1-type_HTH"/>
</dbReference>
<dbReference type="InterPro" id="IPR018653">
    <property type="entry name" value="ScfR_C"/>
</dbReference>
<dbReference type="InterPro" id="IPR050807">
    <property type="entry name" value="TransReg_Diox_bact_type"/>
</dbReference>